<gene>
    <name evidence="1" type="ORF">MHI_LOCUS736655</name>
</gene>
<evidence type="ECO:0000313" key="1">
    <source>
        <dbReference type="EMBL" id="CAD1477580.1"/>
    </source>
</evidence>
<dbReference type="Proteomes" id="UP000752696">
    <property type="component" value="Unassembled WGS sequence"/>
</dbReference>
<keyword evidence="2" id="KW-1185">Reference proteome</keyword>
<name>A0A6V7HB57_9HYME</name>
<dbReference type="AlphaFoldDB" id="A0A6V7HB57"/>
<proteinExistence type="predicted"/>
<accession>A0A6V7HB57</accession>
<comment type="caution">
    <text evidence="1">The sequence shown here is derived from an EMBL/GenBank/DDBJ whole genome shotgun (WGS) entry which is preliminary data.</text>
</comment>
<sequence>MVVCRTYLRTLLKYTQTSTIVEEELLKYNMIMHRTYSAQ</sequence>
<reference evidence="1" key="1">
    <citation type="submission" date="2020-07" db="EMBL/GenBank/DDBJ databases">
        <authorList>
            <person name="Nazaruddin N."/>
        </authorList>
    </citation>
    <scope>NUCLEOTIDE SEQUENCE</scope>
</reference>
<evidence type="ECO:0000313" key="2">
    <source>
        <dbReference type="Proteomes" id="UP000752696"/>
    </source>
</evidence>
<protein>
    <submittedName>
        <fullName evidence="1">Uncharacterized protein</fullName>
    </submittedName>
</protein>
<dbReference type="EMBL" id="CAJDYZ010010097">
    <property type="protein sequence ID" value="CAD1477580.1"/>
    <property type="molecule type" value="Genomic_DNA"/>
</dbReference>
<organism evidence="1 2">
    <name type="scientific">Heterotrigona itama</name>
    <dbReference type="NCBI Taxonomy" id="395501"/>
    <lineage>
        <taxon>Eukaryota</taxon>
        <taxon>Metazoa</taxon>
        <taxon>Ecdysozoa</taxon>
        <taxon>Arthropoda</taxon>
        <taxon>Hexapoda</taxon>
        <taxon>Insecta</taxon>
        <taxon>Pterygota</taxon>
        <taxon>Neoptera</taxon>
        <taxon>Endopterygota</taxon>
        <taxon>Hymenoptera</taxon>
        <taxon>Apocrita</taxon>
        <taxon>Aculeata</taxon>
        <taxon>Apoidea</taxon>
        <taxon>Anthophila</taxon>
        <taxon>Apidae</taxon>
        <taxon>Heterotrigona</taxon>
    </lineage>
</organism>